<dbReference type="PANTHER" id="PTHR30485">
    <property type="entry name" value="NI/FE-HYDROGENASE 1 B-TYPE CYTOCHROME SUBUNIT"/>
    <property type="match status" value="1"/>
</dbReference>
<organism evidence="8 9">
    <name type="scientific">Sphingomonas immobilis</name>
    <dbReference type="NCBI Taxonomy" id="3063997"/>
    <lineage>
        <taxon>Bacteria</taxon>
        <taxon>Pseudomonadati</taxon>
        <taxon>Pseudomonadota</taxon>
        <taxon>Alphaproteobacteria</taxon>
        <taxon>Sphingomonadales</taxon>
        <taxon>Sphingomonadaceae</taxon>
        <taxon>Sphingomonas</taxon>
    </lineage>
</organism>
<dbReference type="InterPro" id="IPR016174">
    <property type="entry name" value="Di-haem_cyt_TM"/>
</dbReference>
<dbReference type="PANTHER" id="PTHR30485:SF2">
    <property type="entry name" value="BLL0597 PROTEIN"/>
    <property type="match status" value="1"/>
</dbReference>
<evidence type="ECO:0000256" key="1">
    <source>
        <dbReference type="ARBA" id="ARBA00004651"/>
    </source>
</evidence>
<sequence>MASLPPPARRVAWLWDLPVRLFHWLLVGLLGFSWWSGEQHEMDWHRLSGYAIVGLLIFRVYWGFAGGRTARFAQFVKGPRAALDYVRGRYTAAPGHNPVGGWSVLALLATLTVMVGTGLFAVDVDGLESGPLSDYVSFDAGRTAAEVHHLAFNALLALVALHVVAILVYLVRRKNLIGPMIHGRRTLAGEEQAAPLGASWWKAGVGVVIAAAIAWAISKGFRFR</sequence>
<evidence type="ECO:0000256" key="6">
    <source>
        <dbReference type="SAM" id="Phobius"/>
    </source>
</evidence>
<name>A0ABT8ZT41_9SPHN</name>
<protein>
    <submittedName>
        <fullName evidence="8">Cytochrome b/b6 domain-containing protein</fullName>
    </submittedName>
</protein>
<feature type="transmembrane region" description="Helical" evidence="6">
    <location>
        <begin position="47"/>
        <end position="64"/>
    </location>
</feature>
<comment type="caution">
    <text evidence="8">The sequence shown here is derived from an EMBL/GenBank/DDBJ whole genome shotgun (WGS) entry which is preliminary data.</text>
</comment>
<feature type="transmembrane region" description="Helical" evidence="6">
    <location>
        <begin position="12"/>
        <end position="35"/>
    </location>
</feature>
<feature type="transmembrane region" description="Helical" evidence="6">
    <location>
        <begin position="193"/>
        <end position="217"/>
    </location>
</feature>
<feature type="transmembrane region" description="Helical" evidence="6">
    <location>
        <begin position="150"/>
        <end position="172"/>
    </location>
</feature>
<dbReference type="SUPFAM" id="SSF81342">
    <property type="entry name" value="Transmembrane di-heme cytochromes"/>
    <property type="match status" value="1"/>
</dbReference>
<evidence type="ECO:0000256" key="4">
    <source>
        <dbReference type="ARBA" id="ARBA00022989"/>
    </source>
</evidence>
<gene>
    <name evidence="8" type="ORF">Q5H94_00210</name>
</gene>
<dbReference type="InterPro" id="IPR051542">
    <property type="entry name" value="Hydrogenase_cytochrome"/>
</dbReference>
<dbReference type="EMBL" id="JAUQSZ010000001">
    <property type="protein sequence ID" value="MDO7840735.1"/>
    <property type="molecule type" value="Genomic_DNA"/>
</dbReference>
<accession>A0ABT8ZT41</accession>
<reference evidence="8" key="1">
    <citation type="submission" date="2023-07" db="EMBL/GenBank/DDBJ databases">
        <authorList>
            <person name="Kim M.K."/>
        </authorList>
    </citation>
    <scope>NUCLEOTIDE SEQUENCE</scope>
    <source>
        <strain evidence="8">CA1-15</strain>
    </source>
</reference>
<dbReference type="Proteomes" id="UP001176468">
    <property type="component" value="Unassembled WGS sequence"/>
</dbReference>
<evidence type="ECO:0000256" key="5">
    <source>
        <dbReference type="ARBA" id="ARBA00023136"/>
    </source>
</evidence>
<evidence type="ECO:0000256" key="2">
    <source>
        <dbReference type="ARBA" id="ARBA00022475"/>
    </source>
</evidence>
<dbReference type="InterPro" id="IPR011577">
    <property type="entry name" value="Cyt_b561_bac/Ni-Hgenase"/>
</dbReference>
<keyword evidence="2" id="KW-1003">Cell membrane</keyword>
<keyword evidence="9" id="KW-1185">Reference proteome</keyword>
<evidence type="ECO:0000256" key="3">
    <source>
        <dbReference type="ARBA" id="ARBA00022692"/>
    </source>
</evidence>
<evidence type="ECO:0000259" key="7">
    <source>
        <dbReference type="Pfam" id="PF01292"/>
    </source>
</evidence>
<keyword evidence="3 6" id="KW-0812">Transmembrane</keyword>
<keyword evidence="4 6" id="KW-1133">Transmembrane helix</keyword>
<evidence type="ECO:0000313" key="9">
    <source>
        <dbReference type="Proteomes" id="UP001176468"/>
    </source>
</evidence>
<feature type="domain" description="Cytochrome b561 bacterial/Ni-hydrogenase" evidence="7">
    <location>
        <begin position="15"/>
        <end position="183"/>
    </location>
</feature>
<feature type="transmembrane region" description="Helical" evidence="6">
    <location>
        <begin position="99"/>
        <end position="122"/>
    </location>
</feature>
<dbReference type="Gene3D" id="1.20.950.20">
    <property type="entry name" value="Transmembrane di-heme cytochromes, Chain C"/>
    <property type="match status" value="1"/>
</dbReference>
<dbReference type="Pfam" id="PF01292">
    <property type="entry name" value="Ni_hydr_CYTB"/>
    <property type="match status" value="1"/>
</dbReference>
<evidence type="ECO:0000313" key="8">
    <source>
        <dbReference type="EMBL" id="MDO7840735.1"/>
    </source>
</evidence>
<dbReference type="RefSeq" id="WP_304558933.1">
    <property type="nucleotide sequence ID" value="NZ_JAUQSZ010000001.1"/>
</dbReference>
<comment type="subcellular location">
    <subcellularLocation>
        <location evidence="1">Cell membrane</location>
        <topology evidence="1">Multi-pass membrane protein</topology>
    </subcellularLocation>
</comment>
<keyword evidence="5 6" id="KW-0472">Membrane</keyword>
<proteinExistence type="predicted"/>